<evidence type="ECO:0000313" key="2">
    <source>
        <dbReference type="Proteomes" id="UP001189624"/>
    </source>
</evidence>
<dbReference type="Proteomes" id="UP001189624">
    <property type="component" value="Chromosome 4"/>
</dbReference>
<keyword evidence="2" id="KW-1185">Reference proteome</keyword>
<dbReference type="EMBL" id="OY731401">
    <property type="protein sequence ID" value="CAJ1949664.1"/>
    <property type="molecule type" value="Genomic_DNA"/>
</dbReference>
<name>A0AA86VFZ0_9FABA</name>
<protein>
    <submittedName>
        <fullName evidence="1">Uncharacterized protein</fullName>
    </submittedName>
</protein>
<accession>A0AA86VFZ0</accession>
<reference evidence="1" key="1">
    <citation type="submission" date="2023-10" db="EMBL/GenBank/DDBJ databases">
        <authorList>
            <person name="Domelevo Entfellner J.-B."/>
        </authorList>
    </citation>
    <scope>NUCLEOTIDE SEQUENCE</scope>
</reference>
<dbReference type="Gramene" id="rna-AYBTSS11_LOCUS13836">
    <property type="protein sequence ID" value="CAJ1949664.1"/>
    <property type="gene ID" value="gene-AYBTSS11_LOCUS13836"/>
</dbReference>
<evidence type="ECO:0000313" key="1">
    <source>
        <dbReference type="EMBL" id="CAJ1949664.1"/>
    </source>
</evidence>
<organism evidence="1 2">
    <name type="scientific">Sphenostylis stenocarpa</name>
    <dbReference type="NCBI Taxonomy" id="92480"/>
    <lineage>
        <taxon>Eukaryota</taxon>
        <taxon>Viridiplantae</taxon>
        <taxon>Streptophyta</taxon>
        <taxon>Embryophyta</taxon>
        <taxon>Tracheophyta</taxon>
        <taxon>Spermatophyta</taxon>
        <taxon>Magnoliopsida</taxon>
        <taxon>eudicotyledons</taxon>
        <taxon>Gunneridae</taxon>
        <taxon>Pentapetalae</taxon>
        <taxon>rosids</taxon>
        <taxon>fabids</taxon>
        <taxon>Fabales</taxon>
        <taxon>Fabaceae</taxon>
        <taxon>Papilionoideae</taxon>
        <taxon>50 kb inversion clade</taxon>
        <taxon>NPAAA clade</taxon>
        <taxon>indigoferoid/millettioid clade</taxon>
        <taxon>Phaseoleae</taxon>
        <taxon>Sphenostylis</taxon>
    </lineage>
</organism>
<dbReference type="AlphaFoldDB" id="A0AA86VFZ0"/>
<proteinExistence type="predicted"/>
<gene>
    <name evidence="1" type="ORF">AYBTSS11_LOCUS13836</name>
</gene>
<sequence>MARLPRPAGALIRLQGIWARGYWGCLSRWPLEVQGGGLQQRCTEAKWHGDVMGLPRSGGWVLTVPVVGWGSQWVRGWRSWRLARVNDRCGLRLRWRDREREALYRGGVTGGLGYNGGVGTTKSGGRR</sequence>